<comment type="function">
    <text evidence="2">Involved in fatty acylation of protoxin at internal lysine residues, thereby converting it to the active toxin.</text>
</comment>
<evidence type="ECO:0000313" key="4">
    <source>
        <dbReference type="EMBL" id="TKJ90755.1"/>
    </source>
</evidence>
<dbReference type="AlphaFoldDB" id="A0A354AKZ9"/>
<dbReference type="Proteomes" id="UP000306393">
    <property type="component" value="Unassembled WGS sequence"/>
</dbReference>
<evidence type="ECO:0000313" key="6">
    <source>
        <dbReference type="Proteomes" id="UP000661012"/>
    </source>
</evidence>
<dbReference type="OrthoDB" id="8596436at2"/>
<organism evidence="4 5">
    <name type="scientific">Erwinia persicina</name>
    <dbReference type="NCBI Taxonomy" id="55211"/>
    <lineage>
        <taxon>Bacteria</taxon>
        <taxon>Pseudomonadati</taxon>
        <taxon>Pseudomonadota</taxon>
        <taxon>Gammaproteobacteria</taxon>
        <taxon>Enterobacterales</taxon>
        <taxon>Erwiniaceae</taxon>
        <taxon>Erwinia</taxon>
    </lineage>
</organism>
<dbReference type="Pfam" id="PF02794">
    <property type="entry name" value="HlyC"/>
    <property type="match status" value="1"/>
</dbReference>
<dbReference type="RefSeq" id="WP_062745415.1">
    <property type="nucleotide sequence ID" value="NZ_CP022725.1"/>
</dbReference>
<reference evidence="4 5" key="1">
    <citation type="journal article" date="2019" name="Sci. Rep.">
        <title>Differences in resource use lead to coexistence of seed-transmitted microbial populations.</title>
        <authorList>
            <person name="Torres-Cortes G."/>
            <person name="Garcia B.J."/>
            <person name="Compant S."/>
            <person name="Rezki S."/>
            <person name="Jones P."/>
            <person name="Preveaux A."/>
            <person name="Briand M."/>
            <person name="Roulet A."/>
            <person name="Bouchez O."/>
            <person name="Jacobson D."/>
            <person name="Barret M."/>
        </authorList>
    </citation>
    <scope>NUCLEOTIDE SEQUENCE [LARGE SCALE GENOMIC DNA]</scope>
    <source>
        <strain evidence="4 5">CFBP13511</strain>
    </source>
</reference>
<dbReference type="PRINTS" id="PR01489">
    <property type="entry name" value="RTXTOXINC"/>
</dbReference>
<dbReference type="GO" id="GO:0016746">
    <property type="term" value="F:acyltransferase activity"/>
    <property type="evidence" value="ECO:0007669"/>
    <property type="project" value="UniProtKB-UniRule"/>
</dbReference>
<dbReference type="EC" id="2.3.1.-" evidence="2"/>
<dbReference type="Proteomes" id="UP000661012">
    <property type="component" value="Unassembled WGS sequence"/>
</dbReference>
<dbReference type="STRING" id="1219360.GCA_001571305_02506"/>
<protein>
    <recommendedName>
        <fullName evidence="2">RTX toxin-activating lysine-acyltransferase</fullName>
        <ecNumber evidence="2">2.3.1.-</ecNumber>
    </recommendedName>
</protein>
<dbReference type="EMBL" id="JACYNN010000003">
    <property type="protein sequence ID" value="MBD8106083.1"/>
    <property type="molecule type" value="Genomic_DNA"/>
</dbReference>
<proteinExistence type="inferred from homology"/>
<keyword evidence="2 4" id="KW-0808">Transferase</keyword>
<dbReference type="GO" id="GO:0009404">
    <property type="term" value="P:toxin metabolic process"/>
    <property type="evidence" value="ECO:0007669"/>
    <property type="project" value="UniProtKB-UniRule"/>
</dbReference>
<dbReference type="KEGG" id="epe:CI789_15505"/>
<evidence type="ECO:0000313" key="3">
    <source>
        <dbReference type="EMBL" id="MBD8106083.1"/>
    </source>
</evidence>
<dbReference type="GeneID" id="67478218"/>
<comment type="similarity">
    <text evidence="1 2">Belongs to the RTX toxin acyltransferase family.</text>
</comment>
<name>A0A354AKZ9_9GAMM</name>
<dbReference type="EMBL" id="QGAC01000008">
    <property type="protein sequence ID" value="TKJ90755.1"/>
    <property type="molecule type" value="Genomic_DNA"/>
</dbReference>
<keyword evidence="2" id="KW-0963">Cytoplasm</keyword>
<reference evidence="3 6" key="2">
    <citation type="journal article" date="2020" name="FEMS Microbiol. Ecol.">
        <title>Temporal dynamics of bacterial communities during seed development and maturation.</title>
        <authorList>
            <person name="Chesneau G."/>
            <person name="Torres-Cortes G."/>
            <person name="Briand M."/>
            <person name="Darrasse A."/>
            <person name="Preveaux A."/>
            <person name="Marais C."/>
            <person name="Jacques M.A."/>
            <person name="Shade A."/>
            <person name="Barret M."/>
        </authorList>
    </citation>
    <scope>NUCLEOTIDE SEQUENCE [LARGE SCALE GENOMIC DNA]</scope>
    <source>
        <strain evidence="3 6">CFBP13732</strain>
    </source>
</reference>
<dbReference type="GO" id="GO:0031640">
    <property type="term" value="P:killing of cells of another organism"/>
    <property type="evidence" value="ECO:0007669"/>
    <property type="project" value="UniProtKB-KW"/>
</dbReference>
<keyword evidence="2 4" id="KW-0012">Acyltransferase</keyword>
<sequence>MAIPVKGFQVISPLLSDTFSESEVLGTSVWLWMHSAQHRDIPLSALPTLLLPAIKHQQFALAIRDGRPVFFLSWAWMDEEAEQRYLTQSGIHVQERDWNSGDRLWIRDWIAPFGDQQALRRLVGGTLFPHHCVRSLYHKGEQRGLRVMNFRGDAVTHQEFARWQRETPLASR</sequence>
<evidence type="ECO:0000313" key="5">
    <source>
        <dbReference type="Proteomes" id="UP000306393"/>
    </source>
</evidence>
<evidence type="ECO:0000256" key="2">
    <source>
        <dbReference type="RuleBase" id="RU368102"/>
    </source>
</evidence>
<keyword evidence="6" id="KW-1185">Reference proteome</keyword>
<keyword evidence="2" id="KW-0204">Cytolysis</keyword>
<dbReference type="InterPro" id="IPR003996">
    <property type="entry name" value="RTX_toxin-activating_protC_bac"/>
</dbReference>
<accession>A0A354AKZ9</accession>
<evidence type="ECO:0000256" key="1">
    <source>
        <dbReference type="ARBA" id="ARBA00005686"/>
    </source>
</evidence>
<comment type="caution">
    <text evidence="4">The sequence shown here is derived from an EMBL/GenBank/DDBJ whole genome shotgun (WGS) entry which is preliminary data.</text>
</comment>
<dbReference type="GO" id="GO:0005737">
    <property type="term" value="C:cytoplasm"/>
    <property type="evidence" value="ECO:0007669"/>
    <property type="project" value="UniProtKB-SubCell"/>
</dbReference>
<gene>
    <name evidence="4" type="ORF">EpCFBP13511_09705</name>
    <name evidence="3" type="ORF">IFT93_06530</name>
</gene>
<comment type="subcellular location">
    <subcellularLocation>
        <location evidence="2">Cytoplasm</location>
    </subcellularLocation>
</comment>